<gene>
    <name evidence="2" type="ORF">UCRNP2_1720</name>
</gene>
<dbReference type="AlphaFoldDB" id="R1EVA2"/>
<dbReference type="KEGG" id="npa:UCRNP2_1720"/>
<dbReference type="HOGENOM" id="CLU_909102_0_0_1"/>
<accession>R1EVA2</accession>
<proteinExistence type="predicted"/>
<keyword evidence="1" id="KW-0175">Coiled coil</keyword>
<name>R1EVA2_BOTPV</name>
<organism evidence="2 3">
    <name type="scientific">Botryosphaeria parva (strain UCR-NP2)</name>
    <name type="common">Grapevine canker fungus</name>
    <name type="synonym">Neofusicoccum parvum</name>
    <dbReference type="NCBI Taxonomy" id="1287680"/>
    <lineage>
        <taxon>Eukaryota</taxon>
        <taxon>Fungi</taxon>
        <taxon>Dikarya</taxon>
        <taxon>Ascomycota</taxon>
        <taxon>Pezizomycotina</taxon>
        <taxon>Dothideomycetes</taxon>
        <taxon>Dothideomycetes incertae sedis</taxon>
        <taxon>Botryosphaeriales</taxon>
        <taxon>Botryosphaeriaceae</taxon>
        <taxon>Neofusicoccum</taxon>
    </lineage>
</organism>
<dbReference type="OrthoDB" id="10677949at2759"/>
<evidence type="ECO:0000313" key="3">
    <source>
        <dbReference type="Proteomes" id="UP000013521"/>
    </source>
</evidence>
<reference evidence="3" key="1">
    <citation type="journal article" date="2013" name="Genome Announc.">
        <title>Draft genome sequence of Neofusicoccum parvum isolate UCR-NP2, a fungal vascular pathogen associated with grapevine cankers.</title>
        <authorList>
            <person name="Blanco-Ulate B."/>
            <person name="Rolshausen P."/>
            <person name="Cantu D."/>
        </authorList>
    </citation>
    <scope>NUCLEOTIDE SEQUENCE [LARGE SCALE GENOMIC DNA]</scope>
    <source>
        <strain evidence="3">UCR-NP2</strain>
    </source>
</reference>
<protein>
    <submittedName>
        <fullName evidence="2">Uncharacterized protein</fullName>
    </submittedName>
</protein>
<dbReference type="EMBL" id="KB915854">
    <property type="protein sequence ID" value="EOD51497.1"/>
    <property type="molecule type" value="Genomic_DNA"/>
</dbReference>
<sequence>MAAPVIRFHSSQTPSRLINAYTPSLRALFARKRRVRLAQLSLLRRSLARLARTELAYLDQSVYLSRLSLIRLTQQAVAANPAAWPAAAANDERSNEWLRPPPHRLSFNAQRNDVRKRVVEAVGMGLGRPCWPMLGAVGDEVDVMETQIGRLRWSLGRLARIAASGVDEVKRVETGVEKMAAFREMRQGLVEQVRERLRVEERGWRRKGLVNKMGNLRAAEMWYVDKVVLASERELQVAESELEAVVEEIDEEQARRRRELNNREGGLRVGQKVRLVALRNPMDAVMEKRAAQAWALAKDLEDCLRR</sequence>
<evidence type="ECO:0000256" key="1">
    <source>
        <dbReference type="SAM" id="Coils"/>
    </source>
</evidence>
<feature type="coiled-coil region" evidence="1">
    <location>
        <begin position="228"/>
        <end position="262"/>
    </location>
</feature>
<dbReference type="Proteomes" id="UP000013521">
    <property type="component" value="Unassembled WGS sequence"/>
</dbReference>
<evidence type="ECO:0000313" key="2">
    <source>
        <dbReference type="EMBL" id="EOD51497.1"/>
    </source>
</evidence>